<feature type="binding site" evidence="5">
    <location>
        <position position="157"/>
    </location>
    <ligand>
        <name>S-adenosyl-L-methionine</name>
        <dbReference type="ChEBI" id="CHEBI:59789"/>
    </ligand>
</feature>
<evidence type="ECO:0000256" key="1">
    <source>
        <dbReference type="ARBA" id="ARBA00022603"/>
    </source>
</evidence>
<comment type="cofactor">
    <cofactor evidence="5">
        <name>Mg(2+)</name>
        <dbReference type="ChEBI" id="CHEBI:18420"/>
    </cofactor>
</comment>
<comment type="similarity">
    <text evidence="5">Belongs to the class I-like SAM-binding methyltransferase superfamily. UbiG/COQ3 family.</text>
</comment>
<dbReference type="GO" id="GO:0061542">
    <property type="term" value="F:3-demethylubiquinol 3-O-methyltransferase activity"/>
    <property type="evidence" value="ECO:0007669"/>
    <property type="project" value="UniProtKB-UniRule"/>
</dbReference>
<dbReference type="PANTHER" id="PTHR43464:SF19">
    <property type="entry name" value="UBIQUINONE BIOSYNTHESIS O-METHYLTRANSFERASE, MITOCHONDRIAL"/>
    <property type="match status" value="1"/>
</dbReference>
<comment type="caution">
    <text evidence="7">The sequence shown here is derived from an EMBL/GenBank/DDBJ whole genome shotgun (WGS) entry which is preliminary data.</text>
</comment>
<accession>A0A8H5GC77</accession>
<keyword evidence="5" id="KW-0496">Mitochondrion</keyword>
<dbReference type="EC" id="2.1.1.114" evidence="5"/>
<dbReference type="InterPro" id="IPR029063">
    <property type="entry name" value="SAM-dependent_MTases_sf"/>
</dbReference>
<gene>
    <name evidence="5" type="primary">COQ3</name>
    <name evidence="7" type="ORF">D9756_002384</name>
</gene>
<dbReference type="GO" id="GO:0031314">
    <property type="term" value="C:extrinsic component of mitochondrial inner membrane"/>
    <property type="evidence" value="ECO:0007669"/>
    <property type="project" value="UniProtKB-UniRule"/>
</dbReference>
<evidence type="ECO:0000313" key="7">
    <source>
        <dbReference type="EMBL" id="KAF5362279.1"/>
    </source>
</evidence>
<dbReference type="EC" id="2.1.1.64" evidence="5"/>
<dbReference type="CDD" id="cd02440">
    <property type="entry name" value="AdoMet_MTases"/>
    <property type="match status" value="1"/>
</dbReference>
<keyword evidence="2 5" id="KW-0808">Transferase</keyword>
<name>A0A8H5GC77_9AGAR</name>
<dbReference type="EC" id="2.1.1.-" evidence="5"/>
<dbReference type="GO" id="GO:0010420">
    <property type="term" value="F:polyprenyldihydroxybenzoate methyltransferase activity"/>
    <property type="evidence" value="ECO:0007669"/>
    <property type="project" value="UniProtKB-UniRule"/>
</dbReference>
<dbReference type="PANTHER" id="PTHR43464">
    <property type="entry name" value="METHYLTRANSFERASE"/>
    <property type="match status" value="1"/>
</dbReference>
<keyword evidence="1 5" id="KW-0489">Methyltransferase</keyword>
<evidence type="ECO:0000256" key="5">
    <source>
        <dbReference type="HAMAP-Rule" id="MF_03190"/>
    </source>
</evidence>
<dbReference type="Gene3D" id="3.40.50.150">
    <property type="entry name" value="Vaccinia Virus protein VP39"/>
    <property type="match status" value="1"/>
</dbReference>
<dbReference type="InterPro" id="IPR010233">
    <property type="entry name" value="UbiG_MeTrfase"/>
</dbReference>
<dbReference type="HAMAP" id="MF_00472">
    <property type="entry name" value="UbiG"/>
    <property type="match status" value="1"/>
</dbReference>
<evidence type="ECO:0000256" key="2">
    <source>
        <dbReference type="ARBA" id="ARBA00022679"/>
    </source>
</evidence>
<protein>
    <recommendedName>
        <fullName evidence="5">Ubiquinone biosynthesis O-methyltransferase, mitochondrial</fullName>
    </recommendedName>
    <alternativeName>
        <fullName evidence="5">3-demethylubiquinol 3-O-methyltransferase</fullName>
        <ecNumber evidence="5">2.1.1.64</ecNumber>
    </alternativeName>
    <alternativeName>
        <fullName evidence="5">3-demethylubiquinone 3-O-methyltransferase</fullName>
        <ecNumber evidence="5">2.1.1.-</ecNumber>
    </alternativeName>
    <alternativeName>
        <fullName evidence="5">Polyprenyldihydroxybenzoate methyltransferase</fullName>
        <ecNumber evidence="5">2.1.1.114</ecNumber>
    </alternativeName>
</protein>
<comment type="catalytic activity">
    <reaction evidence="5">
        <text>a 3-demethylubiquinol + S-adenosyl-L-methionine = a ubiquinol + S-adenosyl-L-homocysteine + H(+)</text>
        <dbReference type="Rhea" id="RHEA:44380"/>
        <dbReference type="Rhea" id="RHEA-COMP:9566"/>
        <dbReference type="Rhea" id="RHEA-COMP:10914"/>
        <dbReference type="ChEBI" id="CHEBI:15378"/>
        <dbReference type="ChEBI" id="CHEBI:17976"/>
        <dbReference type="ChEBI" id="CHEBI:57856"/>
        <dbReference type="ChEBI" id="CHEBI:59789"/>
        <dbReference type="ChEBI" id="CHEBI:84422"/>
        <dbReference type="EC" id="2.1.1.64"/>
    </reaction>
</comment>
<feature type="compositionally biased region" description="Basic and acidic residues" evidence="6">
    <location>
        <begin position="45"/>
        <end position="57"/>
    </location>
</feature>
<keyword evidence="5" id="KW-0999">Mitochondrion inner membrane</keyword>
<reference evidence="7 8" key="1">
    <citation type="journal article" date="2020" name="ISME J.">
        <title>Uncovering the hidden diversity of litter-decomposition mechanisms in mushroom-forming fungi.</title>
        <authorList>
            <person name="Floudas D."/>
            <person name="Bentzer J."/>
            <person name="Ahren D."/>
            <person name="Johansson T."/>
            <person name="Persson P."/>
            <person name="Tunlid A."/>
        </authorList>
    </citation>
    <scope>NUCLEOTIDE SEQUENCE [LARGE SCALE GENOMIC DNA]</scope>
    <source>
        <strain evidence="7 8">CBS 146.42</strain>
    </source>
</reference>
<feature type="binding site" evidence="5">
    <location>
        <position position="102"/>
    </location>
    <ligand>
        <name>S-adenosyl-L-methionine</name>
        <dbReference type="ChEBI" id="CHEBI:59789"/>
    </ligand>
</feature>
<keyword evidence="3 5" id="KW-0831">Ubiquinone biosynthesis</keyword>
<comment type="pathway">
    <text evidence="5">Cofactor biosynthesis; ubiquinone biosynthesis.</text>
</comment>
<comment type="subcellular location">
    <subcellularLocation>
        <location evidence="5">Mitochondrion inner membrane</location>
        <topology evidence="5">Peripheral membrane protein</topology>
        <orientation evidence="5">Matrix side</orientation>
    </subcellularLocation>
</comment>
<dbReference type="Proteomes" id="UP000559027">
    <property type="component" value="Unassembled WGS sequence"/>
</dbReference>
<evidence type="ECO:0000313" key="8">
    <source>
        <dbReference type="Proteomes" id="UP000559027"/>
    </source>
</evidence>
<dbReference type="GO" id="GO:0032259">
    <property type="term" value="P:methylation"/>
    <property type="evidence" value="ECO:0007669"/>
    <property type="project" value="UniProtKB-KW"/>
</dbReference>
<comment type="function">
    <text evidence="5">O-methyltransferase required for two non-consecutive steps during ubiquinone biosynthesis. Catalyzes the 2 O-methylation of 3,4-dihydroxy-5-(all-trans-polyprenyl)benzoic acid into 4-hydroxy-3-methoxy-5-(all-trans-polyprenyl)benzoic acid. Also catalyzes the last step of ubiquinone biosynthesis by mediating methylation of 3-demethylubiquinone into ubiquinone. Also able to mediate the methylation of 3-demethylubiquinol into ubiquinol.</text>
</comment>
<feature type="binding site" evidence="5">
    <location>
        <position position="209"/>
    </location>
    <ligand>
        <name>Mg(2+)</name>
        <dbReference type="ChEBI" id="CHEBI:18420"/>
    </ligand>
</feature>
<keyword evidence="5" id="KW-0479">Metal-binding</keyword>
<dbReference type="UniPathway" id="UPA00232"/>
<comment type="catalytic activity">
    <reaction evidence="5">
        <text>a 3-demethylubiquinone + S-adenosyl-L-methionine = a ubiquinone + S-adenosyl-L-homocysteine</text>
        <dbReference type="Rhea" id="RHEA:81215"/>
        <dbReference type="Rhea" id="RHEA-COMP:9565"/>
        <dbReference type="Rhea" id="RHEA-COMP:19654"/>
        <dbReference type="ChEBI" id="CHEBI:16389"/>
        <dbReference type="ChEBI" id="CHEBI:57856"/>
        <dbReference type="ChEBI" id="CHEBI:59789"/>
        <dbReference type="ChEBI" id="CHEBI:231825"/>
    </reaction>
</comment>
<dbReference type="GO" id="GO:0046872">
    <property type="term" value="F:metal ion binding"/>
    <property type="evidence" value="ECO:0007669"/>
    <property type="project" value="UniProtKB-KW"/>
</dbReference>
<evidence type="ECO:0000256" key="6">
    <source>
        <dbReference type="SAM" id="MobiDB-lite"/>
    </source>
</evidence>
<keyword evidence="5" id="KW-0472">Membrane</keyword>
<keyword evidence="4 5" id="KW-0949">S-adenosyl-L-methionine</keyword>
<dbReference type="Pfam" id="PF13489">
    <property type="entry name" value="Methyltransf_23"/>
    <property type="match status" value="1"/>
</dbReference>
<dbReference type="AlphaFoldDB" id="A0A8H5GC77"/>
<dbReference type="EMBL" id="JAACJO010000002">
    <property type="protein sequence ID" value="KAF5362279.1"/>
    <property type="molecule type" value="Genomic_DNA"/>
</dbReference>
<evidence type="ECO:0000256" key="4">
    <source>
        <dbReference type="ARBA" id="ARBA00022691"/>
    </source>
</evidence>
<dbReference type="OrthoDB" id="3265906at2759"/>
<dbReference type="NCBIfam" id="TIGR01983">
    <property type="entry name" value="UbiG"/>
    <property type="match status" value="1"/>
</dbReference>
<feature type="binding site" evidence="5">
    <location>
        <position position="212"/>
    </location>
    <ligand>
        <name>Mg(2+)</name>
        <dbReference type="ChEBI" id="CHEBI:18420"/>
    </ligand>
</feature>
<keyword evidence="8" id="KW-1185">Reference proteome</keyword>
<sequence length="384" mass="42666">MDMDTRQHTSTHAPQVMPSMRSSHFSELGDDDSSGLSMGSAMGVEGREGKPPEERVHGPRPVGFEGDEGERENEISHFSKLSAHWWDERGEFEFLHKMNPVRMSFVRQKLLEAARDDGVDSDPTHVLAGLDVLDVGCGGGLLSESLARLGANTLGIDASENNIGIARQHASTDPKLAPASPNSRLIYQHTTAEALLEQPKRFDVVCSMEVLEHVDNPASFLSTCAELVRACTLLRTLTSFPNDFVQPGGHLFLSTISRTPLAYFLTILMAEGVLRKVTSGTHTYSKYIKPSELIQFFEDYRSPTPSTAGLSKDSSTLADHLKSSTRPWITRRSDSYLPRTQAEVRGLIYNPVFGNWILAPKDAWGTLECNYIFWVRKPRDDETK</sequence>
<evidence type="ECO:0000256" key="3">
    <source>
        <dbReference type="ARBA" id="ARBA00022688"/>
    </source>
</evidence>
<feature type="region of interest" description="Disordered" evidence="6">
    <location>
        <begin position="1"/>
        <end position="69"/>
    </location>
</feature>
<comment type="catalytic activity">
    <reaction evidence="5">
        <text>a 3,4-dihydroxy-5-(all-trans-polyprenyl)benzoate + S-adenosyl-L-methionine = a 4-hydroxy-3-methoxy-5-(all-trans-polyprenyl)benzoate + S-adenosyl-L-homocysteine + H(+)</text>
        <dbReference type="Rhea" id="RHEA:44452"/>
        <dbReference type="Rhea" id="RHEA-COMP:10930"/>
        <dbReference type="Rhea" id="RHEA-COMP:10931"/>
        <dbReference type="ChEBI" id="CHEBI:15378"/>
        <dbReference type="ChEBI" id="CHEBI:57856"/>
        <dbReference type="ChEBI" id="CHEBI:59789"/>
        <dbReference type="ChEBI" id="CHEBI:64694"/>
        <dbReference type="ChEBI" id="CHEBI:84443"/>
        <dbReference type="EC" id="2.1.1.114"/>
    </reaction>
</comment>
<organism evidence="7 8">
    <name type="scientific">Leucocoprinus leucothites</name>
    <dbReference type="NCBI Taxonomy" id="201217"/>
    <lineage>
        <taxon>Eukaryota</taxon>
        <taxon>Fungi</taxon>
        <taxon>Dikarya</taxon>
        <taxon>Basidiomycota</taxon>
        <taxon>Agaricomycotina</taxon>
        <taxon>Agaricomycetes</taxon>
        <taxon>Agaricomycetidae</taxon>
        <taxon>Agaricales</taxon>
        <taxon>Agaricineae</taxon>
        <taxon>Agaricaceae</taxon>
        <taxon>Leucocoprinus</taxon>
    </lineage>
</organism>
<keyword evidence="5" id="KW-0460">Magnesium</keyword>
<dbReference type="SUPFAM" id="SSF53335">
    <property type="entry name" value="S-adenosyl-L-methionine-dependent methyltransferases"/>
    <property type="match status" value="1"/>
</dbReference>
<feature type="binding site" evidence="5">
    <location>
        <position position="136"/>
    </location>
    <ligand>
        <name>S-adenosyl-L-methionine</name>
        <dbReference type="ChEBI" id="CHEBI:59789"/>
    </ligand>
</feature>
<feature type="binding site" evidence="5">
    <location>
        <position position="213"/>
    </location>
    <ligand>
        <name>Mg(2+)</name>
        <dbReference type="ChEBI" id="CHEBI:18420"/>
    </ligand>
</feature>
<comment type="subunit">
    <text evidence="5">Component of a multi-subunit COQ enzyme complex, composed of at least COQ3, COQ4, COQ5, COQ6, COQ7 and COQ9.</text>
</comment>
<proteinExistence type="inferred from homology"/>
<feature type="binding site" evidence="5">
    <location>
        <position position="208"/>
    </location>
    <ligand>
        <name>S-adenosyl-L-methionine</name>
        <dbReference type="ChEBI" id="CHEBI:59789"/>
    </ligand>
</feature>
<feature type="compositionally biased region" description="Low complexity" evidence="6">
    <location>
        <begin position="34"/>
        <end position="43"/>
    </location>
</feature>